<gene>
    <name evidence="14" type="ORF">SK069_04980</name>
</gene>
<evidence type="ECO:0000259" key="13">
    <source>
        <dbReference type="Pfam" id="PF06974"/>
    </source>
</evidence>
<keyword evidence="6 11" id="KW-0808">Transferase</keyword>
<feature type="domain" description="O-acyltransferase WSD1-like N-terminal" evidence="12">
    <location>
        <begin position="8"/>
        <end position="273"/>
    </location>
</feature>
<feature type="domain" description="O-acyltransferase WSD1 C-terminal" evidence="13">
    <location>
        <begin position="315"/>
        <end position="458"/>
    </location>
</feature>
<comment type="caution">
    <text evidence="14">The sequence shown here is derived from an EMBL/GenBank/DDBJ whole genome shotgun (WGS) entry which is preliminary data.</text>
</comment>
<dbReference type="InterPro" id="IPR009721">
    <property type="entry name" value="O-acyltransferase_WSD1_C"/>
</dbReference>
<evidence type="ECO:0000256" key="10">
    <source>
        <dbReference type="ARBA" id="ARBA00048109"/>
    </source>
</evidence>
<keyword evidence="8 11" id="KW-0443">Lipid metabolism</keyword>
<accession>A0ABU4VGJ7</accession>
<dbReference type="Proteomes" id="UP001277761">
    <property type="component" value="Unassembled WGS sequence"/>
</dbReference>
<evidence type="ECO:0000313" key="14">
    <source>
        <dbReference type="EMBL" id="MDX8150939.1"/>
    </source>
</evidence>
<evidence type="ECO:0000256" key="2">
    <source>
        <dbReference type="ARBA" id="ARBA00005189"/>
    </source>
</evidence>
<evidence type="ECO:0000256" key="9">
    <source>
        <dbReference type="ARBA" id="ARBA00023315"/>
    </source>
</evidence>
<evidence type="ECO:0000256" key="6">
    <source>
        <dbReference type="ARBA" id="ARBA00022679"/>
    </source>
</evidence>
<evidence type="ECO:0000256" key="8">
    <source>
        <dbReference type="ARBA" id="ARBA00023098"/>
    </source>
</evidence>
<dbReference type="Pfam" id="PF03007">
    <property type="entry name" value="WS_DGAT_cat"/>
    <property type="match status" value="1"/>
</dbReference>
<evidence type="ECO:0000256" key="11">
    <source>
        <dbReference type="RuleBase" id="RU361241"/>
    </source>
</evidence>
<dbReference type="EMBL" id="JAXAVX010000001">
    <property type="protein sequence ID" value="MDX8150939.1"/>
    <property type="molecule type" value="Genomic_DNA"/>
</dbReference>
<dbReference type="PANTHER" id="PTHR31650">
    <property type="entry name" value="O-ACYLTRANSFERASE (WSD1-LIKE) FAMILY PROTEIN"/>
    <property type="match status" value="1"/>
</dbReference>
<dbReference type="InterPro" id="IPR014292">
    <property type="entry name" value="Acyl_transf_WS/DGAT"/>
</dbReference>
<sequence>MARTSDRLTAVDAGFLHQEGPAAHMHIGGVTVFEGPAPPQEEVLDQIRSRLHLLPRYRQRLARPPLQSGNPVWIDDPAFNLEYHVRRTALPTPGSRSQLREATALIFSQRLDRSKPLWELWVVEGIRNDRWAMISKTHHALIDGISGIDIATALLDLGPEPMEVPHPDQAWQARPVPTPAELLVEGMVGAARAGVKGLTRAVEAVGRPRAAVDRVREIGEGVGEMAWALMNPAPDTPLNVPIGPHRRYRAVESDLATFRRIKGAFGGTVNDVVLAVVTSALRDWLHERGVRTEGLELRALVPVSVRTEDERGQLGNRLTAMRGPLPVYVDDPRQRLEVIRRSMEGLKESKQALGAETISNVQNFAPPTVLAQASRLTFSTRLFNVLVTNIPGPQFPLYFHGRRMERAFPVAFLPKDHALAIAILSYDGAINFGLVGDHDALPDLELLADRLRAAIDELAALAEEAEPAPRRRASRSAS</sequence>
<comment type="pathway">
    <text evidence="2">Lipid metabolism.</text>
</comment>
<dbReference type="InterPro" id="IPR004255">
    <property type="entry name" value="O-acyltransferase_WSD1_N"/>
</dbReference>
<dbReference type="Pfam" id="PF06974">
    <property type="entry name" value="WS_DGAT_C"/>
    <property type="match status" value="1"/>
</dbReference>
<dbReference type="InterPro" id="IPR045034">
    <property type="entry name" value="O-acyltransferase_WSD1-like"/>
</dbReference>
<dbReference type="PANTHER" id="PTHR31650:SF1">
    <property type="entry name" value="WAX ESTER SYNTHASE_DIACYLGLYCEROL ACYLTRANSFERASE 4-RELATED"/>
    <property type="match status" value="1"/>
</dbReference>
<reference evidence="14 15" key="1">
    <citation type="submission" date="2023-11" db="EMBL/GenBank/DDBJ databases">
        <authorList>
            <person name="Xu M."/>
            <person name="Jiang T."/>
        </authorList>
    </citation>
    <scope>NUCLEOTIDE SEQUENCE [LARGE SCALE GENOMIC DNA]</scope>
    <source>
        <strain evidence="14 15">SD</strain>
    </source>
</reference>
<dbReference type="NCBIfam" id="TIGR02946">
    <property type="entry name" value="acyl_WS_DGAT"/>
    <property type="match status" value="1"/>
</dbReference>
<evidence type="ECO:0000256" key="5">
    <source>
        <dbReference type="ARBA" id="ARBA00022516"/>
    </source>
</evidence>
<evidence type="ECO:0000256" key="7">
    <source>
        <dbReference type="ARBA" id="ARBA00022798"/>
    </source>
</evidence>
<protein>
    <recommendedName>
        <fullName evidence="4 11">Diacylglycerol O-acyltransferase</fullName>
        <ecNumber evidence="4 11">2.3.1.20</ecNumber>
    </recommendedName>
</protein>
<comment type="similarity">
    <text evidence="3 11">Belongs to the long-chain O-acyltransferase family.</text>
</comment>
<keyword evidence="7 11" id="KW-0319">Glycerol metabolism</keyword>
<evidence type="ECO:0000256" key="3">
    <source>
        <dbReference type="ARBA" id="ARBA00009587"/>
    </source>
</evidence>
<dbReference type="RefSeq" id="WP_319953079.1">
    <property type="nucleotide sequence ID" value="NZ_JAXAVX010000001.1"/>
</dbReference>
<dbReference type="EC" id="2.3.1.20" evidence="4 11"/>
<evidence type="ECO:0000256" key="1">
    <source>
        <dbReference type="ARBA" id="ARBA00004771"/>
    </source>
</evidence>
<keyword evidence="15" id="KW-1185">Reference proteome</keyword>
<evidence type="ECO:0000259" key="12">
    <source>
        <dbReference type="Pfam" id="PF03007"/>
    </source>
</evidence>
<dbReference type="SUPFAM" id="SSF52777">
    <property type="entry name" value="CoA-dependent acyltransferases"/>
    <property type="match status" value="1"/>
</dbReference>
<keyword evidence="5 11" id="KW-0444">Lipid biosynthesis</keyword>
<name>A0ABU4VGJ7_9ACTN</name>
<proteinExistence type="inferred from homology"/>
<organism evidence="14 15">
    <name type="scientific">Patulibacter brassicae</name>
    <dbReference type="NCBI Taxonomy" id="1705717"/>
    <lineage>
        <taxon>Bacteria</taxon>
        <taxon>Bacillati</taxon>
        <taxon>Actinomycetota</taxon>
        <taxon>Thermoleophilia</taxon>
        <taxon>Solirubrobacterales</taxon>
        <taxon>Patulibacteraceae</taxon>
        <taxon>Patulibacter</taxon>
    </lineage>
</organism>
<evidence type="ECO:0000256" key="4">
    <source>
        <dbReference type="ARBA" id="ARBA00013244"/>
    </source>
</evidence>
<dbReference type="GO" id="GO:0016746">
    <property type="term" value="F:acyltransferase activity"/>
    <property type="evidence" value="ECO:0007669"/>
    <property type="project" value="UniProtKB-KW"/>
</dbReference>
<comment type="pathway">
    <text evidence="1 11">Glycerolipid metabolism; triacylglycerol biosynthesis.</text>
</comment>
<evidence type="ECO:0000313" key="15">
    <source>
        <dbReference type="Proteomes" id="UP001277761"/>
    </source>
</evidence>
<keyword evidence="9 11" id="KW-0012">Acyltransferase</keyword>
<comment type="catalytic activity">
    <reaction evidence="10 11">
        <text>an acyl-CoA + a 1,2-diacyl-sn-glycerol = a triacyl-sn-glycerol + CoA</text>
        <dbReference type="Rhea" id="RHEA:10868"/>
        <dbReference type="ChEBI" id="CHEBI:17815"/>
        <dbReference type="ChEBI" id="CHEBI:57287"/>
        <dbReference type="ChEBI" id="CHEBI:58342"/>
        <dbReference type="ChEBI" id="CHEBI:64615"/>
        <dbReference type="EC" id="2.3.1.20"/>
    </reaction>
</comment>